<dbReference type="HOGENOM" id="CLU_006233_0_1_4"/>
<evidence type="ECO:0000256" key="1">
    <source>
        <dbReference type="ARBA" id="ARBA00022679"/>
    </source>
</evidence>
<dbReference type="PANTHER" id="PTHR30621">
    <property type="entry name" value="GLUTAMINE SYNTHETASE ADENYLYLTRANSFERASE"/>
    <property type="match status" value="1"/>
</dbReference>
<keyword evidence="5 7" id="KW-0460">Magnesium</keyword>
<dbReference type="HAMAP" id="MF_00802">
    <property type="entry name" value="GlnE"/>
    <property type="match status" value="1"/>
</dbReference>
<evidence type="ECO:0000259" key="8">
    <source>
        <dbReference type="Pfam" id="PF03710"/>
    </source>
</evidence>
<dbReference type="NCBIfam" id="NF008292">
    <property type="entry name" value="PRK11072.1"/>
    <property type="match status" value="1"/>
</dbReference>
<evidence type="ECO:0000256" key="3">
    <source>
        <dbReference type="ARBA" id="ARBA00022741"/>
    </source>
</evidence>
<feature type="region of interest" description="Adenylyl transferase" evidence="7">
    <location>
        <begin position="436"/>
        <end position="941"/>
    </location>
</feature>
<reference evidence="10 11" key="1">
    <citation type="submission" date="2014-03" db="EMBL/GenBank/DDBJ databases">
        <title>Genome of Polynucleobacter strain MWH-MoK4.</title>
        <authorList>
            <person name="Hahn M.W."/>
        </authorList>
    </citation>
    <scope>NUCLEOTIDE SEQUENCE [LARGE SCALE GENOMIC DNA]</scope>
    <source>
        <strain evidence="10 11">MWH-MoK4</strain>
    </source>
</reference>
<dbReference type="RefSeq" id="WP_046330760.1">
    <property type="nucleotide sequence ID" value="NZ_CP007501.1"/>
</dbReference>
<dbReference type="Gene3D" id="3.30.460.10">
    <property type="entry name" value="Beta Polymerase, domain 2"/>
    <property type="match status" value="2"/>
</dbReference>
<dbReference type="Pfam" id="PF08335">
    <property type="entry name" value="GlnD_UR_UTase"/>
    <property type="match status" value="2"/>
</dbReference>
<dbReference type="PANTHER" id="PTHR30621:SF0">
    <property type="entry name" value="BIFUNCTIONAL GLUTAMINE SYNTHETASE ADENYLYLTRANSFERASE_ADENYLYL-REMOVING ENZYME"/>
    <property type="match status" value="1"/>
</dbReference>
<keyword evidence="4 7" id="KW-0067">ATP-binding</keyword>
<feature type="domain" description="PII-uridylyltransferase/Glutamine-synthetase adenylyltransferase" evidence="9">
    <location>
        <begin position="285"/>
        <end position="430"/>
    </location>
</feature>
<dbReference type="GO" id="GO:0000820">
    <property type="term" value="P:regulation of glutamine family amino acid metabolic process"/>
    <property type="evidence" value="ECO:0007669"/>
    <property type="project" value="UniProtKB-UniRule"/>
</dbReference>
<dbReference type="EC" id="2.7.7.89" evidence="7"/>
<feature type="domain" description="Glutamate-ammonia ligase adenylyltransferase repeated" evidence="8">
    <location>
        <begin position="14"/>
        <end position="246"/>
    </location>
</feature>
<keyword evidence="3 7" id="KW-0547">Nucleotide-binding</keyword>
<comment type="similarity">
    <text evidence="7">Belongs to the GlnE family.</text>
</comment>
<dbReference type="InterPro" id="IPR005190">
    <property type="entry name" value="GlnE_rpt_dom"/>
</dbReference>
<keyword evidence="1 7" id="KW-0808">Transferase</keyword>
<dbReference type="FunFam" id="1.20.120.330:FF:000005">
    <property type="entry name" value="Bifunctional glutamine synthetase adenylyltransferase/adenylyl-removing enzyme"/>
    <property type="match status" value="1"/>
</dbReference>
<dbReference type="EC" id="2.7.7.42" evidence="7"/>
<gene>
    <name evidence="7" type="primary">glnE</name>
    <name evidence="10" type="ORF">CL55_00017600</name>
</gene>
<name>A0A0E3V265_9BURK</name>
<dbReference type="InterPro" id="IPR043519">
    <property type="entry name" value="NT_sf"/>
</dbReference>
<feature type="domain" description="Glutamate-ammonia ligase adenylyltransferase repeated" evidence="8">
    <location>
        <begin position="538"/>
        <end position="788"/>
    </location>
</feature>
<dbReference type="GO" id="GO:0005829">
    <property type="term" value="C:cytosol"/>
    <property type="evidence" value="ECO:0007669"/>
    <property type="project" value="TreeGrafter"/>
</dbReference>
<dbReference type="SUPFAM" id="SSF81301">
    <property type="entry name" value="Nucleotidyltransferase"/>
    <property type="match status" value="2"/>
</dbReference>
<dbReference type="GO" id="GO:0005524">
    <property type="term" value="F:ATP binding"/>
    <property type="evidence" value="ECO:0007669"/>
    <property type="project" value="UniProtKB-UniRule"/>
</dbReference>
<dbReference type="OrthoDB" id="9759366at2"/>
<dbReference type="Proteomes" id="UP000061135">
    <property type="component" value="Chromosome"/>
</dbReference>
<dbReference type="GO" id="GO:0008882">
    <property type="term" value="F:[glutamate-ammonia-ligase] adenylyltransferase activity"/>
    <property type="evidence" value="ECO:0007669"/>
    <property type="project" value="UniProtKB-UniRule"/>
</dbReference>
<evidence type="ECO:0000259" key="9">
    <source>
        <dbReference type="Pfam" id="PF08335"/>
    </source>
</evidence>
<comment type="cofactor">
    <cofactor evidence="7">
        <name>Mg(2+)</name>
        <dbReference type="ChEBI" id="CHEBI:18420"/>
    </cofactor>
</comment>
<dbReference type="Pfam" id="PF03710">
    <property type="entry name" value="GlnE"/>
    <property type="match status" value="2"/>
</dbReference>
<comment type="catalytic activity">
    <reaction evidence="7">
        <text>[glutamine synthetase]-O(4)-(5'-adenylyl)-L-tyrosine + phosphate = [glutamine synthetase]-L-tyrosine + ADP</text>
        <dbReference type="Rhea" id="RHEA:43716"/>
        <dbReference type="Rhea" id="RHEA-COMP:10660"/>
        <dbReference type="Rhea" id="RHEA-COMP:10661"/>
        <dbReference type="ChEBI" id="CHEBI:43474"/>
        <dbReference type="ChEBI" id="CHEBI:46858"/>
        <dbReference type="ChEBI" id="CHEBI:83624"/>
        <dbReference type="ChEBI" id="CHEBI:456216"/>
        <dbReference type="EC" id="2.7.7.89"/>
    </reaction>
</comment>
<evidence type="ECO:0000313" key="10">
    <source>
        <dbReference type="EMBL" id="AKD26093.1"/>
    </source>
</evidence>
<dbReference type="CDD" id="cd05401">
    <property type="entry name" value="NT_GlnE_GlnD_like"/>
    <property type="match status" value="2"/>
</dbReference>
<dbReference type="PATRIC" id="fig|576611.7.peg.1788"/>
<dbReference type="SUPFAM" id="SSF81593">
    <property type="entry name" value="Nucleotidyltransferase substrate binding subunit/domain"/>
    <property type="match status" value="2"/>
</dbReference>
<dbReference type="InterPro" id="IPR023057">
    <property type="entry name" value="GlnE"/>
</dbReference>
<protein>
    <recommendedName>
        <fullName evidence="7">Bifunctional glutamine synthetase adenylyltransferase/adenylyl-removing enzyme</fullName>
    </recommendedName>
    <alternativeName>
        <fullName evidence="7">ATP:glutamine synthetase adenylyltransferase</fullName>
    </alternativeName>
    <alternativeName>
        <fullName evidence="7">ATase</fullName>
    </alternativeName>
    <domain>
        <recommendedName>
            <fullName evidence="7">Glutamine synthetase adenylyl-L-tyrosine phosphorylase</fullName>
            <ecNumber evidence="7">2.7.7.89</ecNumber>
        </recommendedName>
        <alternativeName>
            <fullName evidence="7">Adenylyl removase</fullName>
            <shortName evidence="7">AR</shortName>
            <shortName evidence="7">AT-N</shortName>
        </alternativeName>
    </domain>
    <domain>
        <recommendedName>
            <fullName evidence="7">Glutamine synthetase adenylyl transferase</fullName>
            <ecNumber evidence="7">2.7.7.42</ecNumber>
        </recommendedName>
        <alternativeName>
            <fullName evidence="7">Adenylyl transferase</fullName>
            <shortName evidence="7">AT</shortName>
            <shortName evidence="7">AT-C</shortName>
        </alternativeName>
    </domain>
</protein>
<dbReference type="EMBL" id="CP007501">
    <property type="protein sequence ID" value="AKD26093.1"/>
    <property type="molecule type" value="Genomic_DNA"/>
</dbReference>
<comment type="catalytic activity">
    <reaction evidence="7">
        <text>[glutamine synthetase]-L-tyrosine + ATP = [glutamine synthetase]-O(4)-(5'-adenylyl)-L-tyrosine + diphosphate</text>
        <dbReference type="Rhea" id="RHEA:18589"/>
        <dbReference type="Rhea" id="RHEA-COMP:10660"/>
        <dbReference type="Rhea" id="RHEA-COMP:10661"/>
        <dbReference type="ChEBI" id="CHEBI:30616"/>
        <dbReference type="ChEBI" id="CHEBI:33019"/>
        <dbReference type="ChEBI" id="CHEBI:46858"/>
        <dbReference type="ChEBI" id="CHEBI:83624"/>
        <dbReference type="EC" id="2.7.7.42"/>
    </reaction>
</comment>
<dbReference type="AlphaFoldDB" id="A0A0E3V265"/>
<evidence type="ECO:0000256" key="6">
    <source>
        <dbReference type="ARBA" id="ARBA00023268"/>
    </source>
</evidence>
<organism evidence="10 11">
    <name type="scientific">Polynucleobacter duraquae</name>
    <dbReference type="NCBI Taxonomy" id="1835254"/>
    <lineage>
        <taxon>Bacteria</taxon>
        <taxon>Pseudomonadati</taxon>
        <taxon>Pseudomonadota</taxon>
        <taxon>Betaproteobacteria</taxon>
        <taxon>Burkholderiales</taxon>
        <taxon>Burkholderiaceae</taxon>
        <taxon>Polynucleobacter</taxon>
    </lineage>
</organism>
<dbReference type="STRING" id="1835254.CL55_00017600"/>
<dbReference type="Gene3D" id="1.20.120.1510">
    <property type="match status" value="1"/>
</dbReference>
<dbReference type="Gene3D" id="1.20.120.330">
    <property type="entry name" value="Nucleotidyltransferases domain 2"/>
    <property type="match status" value="2"/>
</dbReference>
<keyword evidence="11" id="KW-1185">Reference proteome</keyword>
<evidence type="ECO:0000256" key="7">
    <source>
        <dbReference type="HAMAP-Rule" id="MF_00802"/>
    </source>
</evidence>
<evidence type="ECO:0000256" key="4">
    <source>
        <dbReference type="ARBA" id="ARBA00022840"/>
    </source>
</evidence>
<keyword evidence="2 7" id="KW-0548">Nucleotidyltransferase</keyword>
<sequence>MTDFAAQIEFLKQHSSYAQRWLNSRPDWVDWLRSQGAQKVDVVGIEDLLAPCQDALAAPEQDEAQFMADLRLARQRLMLWIAFRDLNGMADLSEVTHALSHFAEETVALSIAYIRVDQQRRFGLPWSRVTDSEMPLMVVGMGKLGGLELNLSSDIDLIFLYEHEGDTQGGPKSLSYHEWFTRMGKRLIKLLAEHDANGFVFRVDMRLRPNGDSGPLVCSLDMLEEYLLVQGREWERYAWIKGRLISPLPDSSPFAYCERELDQLIRPFVYRRHLDYGVIASIRELHAQIQHEAEKRSSNHHGRSRDIKLGRGGIREIEFLAQMFQLMRGGTDPRFRIRPTLEVLELIKQQGILPAKESDDLKTAYIYLRRLEHRIQVWEDQQTHYLPEDEAPRARLAASMVGPDQTQEQARFLSELDTHQTAVAQHFEKAFVLDDAARLDNTSLPAGWEPDITLFPESAARWLAWADSSKQRQLPEKSRIIFNNLIRKAAENLQVDQPIVISADQTLLRFFDLLEAVARRSAYLSILSEYPQALFNVLALLKTSQWGAQYLTRHPHLLDYLLNSRTEKALIEDPEQYWQEVKATLDMRLDDVMADGDGSEQAMDILRITHHTETFITLLADLGIGMDHELSVEKVSDHLSALADLILQTTFERVWHSVAQKFALPLDANAPFAVISYGKLGGKELGYSSDLDLVFLYQAEETDFAAQEIYALLAKRMINWLTAYTSAGSLFEIDTRLRPNGSAGFLVTNADAFKKYQMREGDNAAWVWEHQALTRARSSAGSRVVGEFFDSVRFDVLSQKRDVGQLRHEILEMRRKVHAGHPNPSPDFDLKHDAGGMVDIEFIVQFLVLAFSNAYPQLIGNLGNIALLRIAGEVGLIQASVAQEVGDAYRLLRARQHRLRLDGAEKTRVDLALEPGLVQAREVVLNLWQEIFLAPSDTEEA</sequence>
<dbReference type="KEGG" id="pdq:CL55_00017600"/>
<comment type="function">
    <text evidence="7">Involved in the regulation of glutamine synthetase GlnA, a key enzyme in the process to assimilate ammonia. When cellular nitrogen levels are high, the C-terminal adenylyl transferase (AT) inactivates GlnA by covalent transfer of an adenylyl group from ATP to specific tyrosine residue of GlnA, thus reducing its activity. Conversely, when nitrogen levels are low, the N-terminal adenylyl removase (AR) activates GlnA by removing the adenylyl group by phosphorolysis, increasing its activity. The regulatory region of GlnE binds the signal transduction protein PII (GlnB) which indicates the nitrogen status of the cell.</text>
</comment>
<accession>A0A0E3V265</accession>
<feature type="region of interest" description="Adenylyl removase" evidence="7">
    <location>
        <begin position="1"/>
        <end position="433"/>
    </location>
</feature>
<dbReference type="GO" id="GO:0000287">
    <property type="term" value="F:magnesium ion binding"/>
    <property type="evidence" value="ECO:0007669"/>
    <property type="project" value="UniProtKB-UniRule"/>
</dbReference>
<feature type="domain" description="PII-uridylyltransferase/Glutamine-synthetase adenylyltransferase" evidence="9">
    <location>
        <begin position="818"/>
        <end position="907"/>
    </location>
</feature>
<evidence type="ECO:0000256" key="2">
    <source>
        <dbReference type="ARBA" id="ARBA00022695"/>
    </source>
</evidence>
<dbReference type="GO" id="GO:0047388">
    <property type="term" value="F:[glutamine synthetase]-adenylyl-L-tyrosine phosphorylase activity"/>
    <property type="evidence" value="ECO:0007669"/>
    <property type="project" value="UniProtKB-EC"/>
</dbReference>
<keyword evidence="6 7" id="KW-0511">Multifunctional enzyme</keyword>
<proteinExistence type="inferred from homology"/>
<evidence type="ECO:0000313" key="11">
    <source>
        <dbReference type="Proteomes" id="UP000061135"/>
    </source>
</evidence>
<dbReference type="InterPro" id="IPR013546">
    <property type="entry name" value="PII_UdlTrfase/GS_AdlTrfase"/>
</dbReference>
<evidence type="ECO:0000256" key="5">
    <source>
        <dbReference type="ARBA" id="ARBA00022842"/>
    </source>
</evidence>